<feature type="compositionally biased region" description="Acidic residues" evidence="4">
    <location>
        <begin position="289"/>
        <end position="311"/>
    </location>
</feature>
<dbReference type="PROSITE" id="PS51841">
    <property type="entry name" value="LTD"/>
    <property type="match status" value="1"/>
</dbReference>
<dbReference type="PROSITE" id="PS51257">
    <property type="entry name" value="PROKAR_LIPOPROTEIN"/>
    <property type="match status" value="1"/>
</dbReference>
<keyword evidence="3" id="KW-0378">Hydrolase</keyword>
<sequence length="472" mass="52860">MISKFNYFLLCLFLVSFTACSEDDDVITQEPDQETELPSNPDEGSNEDEILNLDFTVSEDLADYYSEVSFDVTVEELKEELVNLTSDKHTNFLEYWQRHDYLYDATEDPNNSDNVILVYSGESRPKNQYQSGNNDNSTQTFNTEHIYPRSKITVETGESDLHNFYPADIGINSSRGNYPFAEGDGSYSSMGTSWYPGDDWRGDIARIVMYMNIRYAQTFEKVGNIDLFLEWNAADPVSELEVQKNNAIEEAQGNRNPFIDNPYLATVIWGGDEAVNTWTTDYSGPISEEYTDNSDDSEDSENDDEEEDDNTGGDNEGSENAILMFSEYVEGGGNNKAIEILNMSEETADLTAFSIKKQVNGNGEWSNELQLSGSLAPGEVFVIINAQSDLQQLLDEADITQNGAPMDFNGDDPVGLFNNGTLIDMIGVSGDIDFGKDVTLRRKSTVDGPATTYDEDEWETFDKNNVENIGTY</sequence>
<keyword evidence="5" id="KW-0732">Signal</keyword>
<dbReference type="EMBL" id="JBHSAS010000011">
    <property type="protein sequence ID" value="MFC4028899.1"/>
    <property type="molecule type" value="Genomic_DNA"/>
</dbReference>
<feature type="signal peptide" evidence="5">
    <location>
        <begin position="1"/>
        <end position="21"/>
    </location>
</feature>
<reference evidence="8" key="3">
    <citation type="submission" date="2024-09" db="EMBL/GenBank/DDBJ databases">
        <authorList>
            <person name="Sun Q."/>
            <person name="Mori K."/>
        </authorList>
    </citation>
    <scope>NUCLEOTIDE SEQUENCE</scope>
    <source>
        <strain evidence="8">CECT 9128</strain>
    </source>
</reference>
<dbReference type="Pfam" id="PF00932">
    <property type="entry name" value="LTD"/>
    <property type="match status" value="1"/>
</dbReference>
<dbReference type="Proteomes" id="UP001595793">
    <property type="component" value="Unassembled WGS sequence"/>
</dbReference>
<proteinExistence type="inferred from homology"/>
<evidence type="ECO:0000313" key="9">
    <source>
        <dbReference type="Proteomes" id="UP001595793"/>
    </source>
</evidence>
<feature type="region of interest" description="Disordered" evidence="4">
    <location>
        <begin position="279"/>
        <end position="318"/>
    </location>
</feature>
<dbReference type="PANTHER" id="PTHR33607">
    <property type="entry name" value="ENDONUCLEASE-1"/>
    <property type="match status" value="1"/>
</dbReference>
<dbReference type="GO" id="GO:0004519">
    <property type="term" value="F:endonuclease activity"/>
    <property type="evidence" value="ECO:0007669"/>
    <property type="project" value="UniProtKB-KW"/>
</dbReference>
<dbReference type="EMBL" id="JBHSAS010000006">
    <property type="protein sequence ID" value="MFC4027952.1"/>
    <property type="molecule type" value="Genomic_DNA"/>
</dbReference>
<feature type="region of interest" description="Disordered" evidence="4">
    <location>
        <begin position="28"/>
        <end position="47"/>
    </location>
</feature>
<dbReference type="RefSeq" id="WP_290231554.1">
    <property type="nucleotide sequence ID" value="NZ_JAUFPZ010000002.1"/>
</dbReference>
<gene>
    <name evidence="7" type="ORF">ACFOS1_11095</name>
    <name evidence="8" type="ORF">ACFOS1_15870</name>
</gene>
<keyword evidence="8" id="KW-0255">Endonuclease</keyword>
<evidence type="ECO:0000313" key="8">
    <source>
        <dbReference type="EMBL" id="MFC4028899.1"/>
    </source>
</evidence>
<evidence type="ECO:0000256" key="3">
    <source>
        <dbReference type="ARBA" id="ARBA00022801"/>
    </source>
</evidence>
<dbReference type="PANTHER" id="PTHR33607:SF2">
    <property type="entry name" value="ENDONUCLEASE-1"/>
    <property type="match status" value="1"/>
</dbReference>
<name>A0ABV8HDI1_9FLAO</name>
<dbReference type="InterPro" id="IPR036415">
    <property type="entry name" value="Lamin_tail_dom_sf"/>
</dbReference>
<dbReference type="SUPFAM" id="SSF74853">
    <property type="entry name" value="Lamin A/C globular tail domain"/>
    <property type="match status" value="1"/>
</dbReference>
<dbReference type="InterPro" id="IPR044925">
    <property type="entry name" value="His-Me_finger_sf"/>
</dbReference>
<accession>A0ABV8HDI1</accession>
<evidence type="ECO:0000313" key="7">
    <source>
        <dbReference type="EMBL" id="MFC4027952.1"/>
    </source>
</evidence>
<reference evidence="9" key="2">
    <citation type="journal article" date="2019" name="Int. J. Syst. Evol. Microbiol.">
        <title>The Global Catalogue of Microorganisms (GCM) 10K type strain sequencing project: providing services to taxonomists for standard genome sequencing and annotation.</title>
        <authorList>
            <consortium name="The Broad Institute Genomics Platform"/>
            <consortium name="The Broad Institute Genome Sequencing Center for Infectious Disease"/>
            <person name="Wu L."/>
            <person name="Ma J."/>
        </authorList>
    </citation>
    <scope>NUCLEOTIDE SEQUENCE [LARGE SCALE GENOMIC DNA]</scope>
    <source>
        <strain evidence="9">CECT 9128</strain>
    </source>
</reference>
<organism evidence="8 9">
    <name type="scientific">Zunongwangia endophytica</name>
    <dbReference type="NCBI Taxonomy" id="1808945"/>
    <lineage>
        <taxon>Bacteria</taxon>
        <taxon>Pseudomonadati</taxon>
        <taxon>Bacteroidota</taxon>
        <taxon>Flavobacteriia</taxon>
        <taxon>Flavobacteriales</taxon>
        <taxon>Flavobacteriaceae</taxon>
        <taxon>Zunongwangia</taxon>
    </lineage>
</organism>
<feature type="domain" description="LTD" evidence="6">
    <location>
        <begin position="316"/>
        <end position="430"/>
    </location>
</feature>
<evidence type="ECO:0000259" key="6">
    <source>
        <dbReference type="PROSITE" id="PS51841"/>
    </source>
</evidence>
<evidence type="ECO:0000256" key="5">
    <source>
        <dbReference type="SAM" id="SignalP"/>
    </source>
</evidence>
<evidence type="ECO:0000256" key="2">
    <source>
        <dbReference type="ARBA" id="ARBA00022722"/>
    </source>
</evidence>
<dbReference type="Pfam" id="PF04231">
    <property type="entry name" value="Endonuclease_1"/>
    <property type="match status" value="1"/>
</dbReference>
<evidence type="ECO:0000256" key="4">
    <source>
        <dbReference type="SAM" id="MobiDB-lite"/>
    </source>
</evidence>
<dbReference type="InterPro" id="IPR001322">
    <property type="entry name" value="Lamin_tail_dom"/>
</dbReference>
<evidence type="ECO:0000256" key="1">
    <source>
        <dbReference type="ARBA" id="ARBA00006429"/>
    </source>
</evidence>
<reference evidence="8" key="1">
    <citation type="journal article" date="2014" name="Int. J. Syst. Evol. Microbiol.">
        <title>Complete genome of a new Firmicutes species belonging to the dominant human colonic microbiota ('Ruminococcus bicirculans') reveals two chromosomes and a selective capacity to utilize plant glucans.</title>
        <authorList>
            <consortium name="NISC Comparative Sequencing Program"/>
            <person name="Wegmann U."/>
            <person name="Louis P."/>
            <person name="Goesmann A."/>
            <person name="Henrissat B."/>
            <person name="Duncan S.H."/>
            <person name="Flint H.J."/>
        </authorList>
    </citation>
    <scope>NUCLEOTIDE SEQUENCE</scope>
    <source>
        <strain evidence="8">CECT 9128</strain>
    </source>
</reference>
<dbReference type="InterPro" id="IPR007346">
    <property type="entry name" value="Endonuclease-I"/>
</dbReference>
<dbReference type="SUPFAM" id="SSF54060">
    <property type="entry name" value="His-Me finger endonucleases"/>
    <property type="match status" value="1"/>
</dbReference>
<protein>
    <submittedName>
        <fullName evidence="8">Endonuclease</fullName>
    </submittedName>
</protein>
<keyword evidence="2" id="KW-0540">Nuclease</keyword>
<feature type="chain" id="PRO_5045033253" evidence="5">
    <location>
        <begin position="22"/>
        <end position="472"/>
    </location>
</feature>
<comment type="similarity">
    <text evidence="1">Belongs to the EndA/NucM nuclease family.</text>
</comment>
<keyword evidence="9" id="KW-1185">Reference proteome</keyword>
<comment type="caution">
    <text evidence="8">The sequence shown here is derived from an EMBL/GenBank/DDBJ whole genome shotgun (WGS) entry which is preliminary data.</text>
</comment>